<evidence type="ECO:0000313" key="2">
    <source>
        <dbReference type="Proteomes" id="UP000006163"/>
    </source>
</evidence>
<keyword evidence="1" id="KW-0614">Plasmid</keyword>
<proteinExistence type="predicted"/>
<dbReference type="Proteomes" id="UP000006163">
    <property type="component" value="Plasmid VS116_lp36"/>
</dbReference>
<dbReference type="EMBL" id="CP001436">
    <property type="protein sequence ID" value="ACN52799.1"/>
    <property type="molecule type" value="Genomic_DNA"/>
</dbReference>
<evidence type="ECO:0000313" key="1">
    <source>
        <dbReference type="EMBL" id="ACN52799.1"/>
    </source>
</evidence>
<keyword evidence="2" id="KW-1185">Reference proteome</keyword>
<gene>
    <name evidence="1" type="ORF">BVAVS116_K0010</name>
</gene>
<protein>
    <submittedName>
        <fullName evidence="1">Uncharacterized protein</fullName>
    </submittedName>
</protein>
<dbReference type="AlphaFoldDB" id="C0R8K3"/>
<organism evidence="1 2">
    <name type="scientific">Borreliella valaisiana VS116</name>
    <dbReference type="NCBI Taxonomy" id="445987"/>
    <lineage>
        <taxon>Bacteria</taxon>
        <taxon>Pseudomonadati</taxon>
        <taxon>Spirochaetota</taxon>
        <taxon>Spirochaetia</taxon>
        <taxon>Spirochaetales</taxon>
        <taxon>Borreliaceae</taxon>
        <taxon>Borreliella</taxon>
    </lineage>
</organism>
<reference evidence="1 2" key="1">
    <citation type="journal article" date="2012" name="J. Bacteriol.">
        <title>Whole-Genome Sequences of Borrelia bissettii, Borrelia valaisiana, and Borrelia spielmanii.</title>
        <authorList>
            <person name="Schutzer S.E."/>
            <person name="Fraser-Liggett C.M."/>
            <person name="Qiu W.G."/>
            <person name="Kraiczy P."/>
            <person name="Mongodin E.F."/>
            <person name="Dunn J.J."/>
            <person name="Luft B.J."/>
            <person name="Casjens S.R."/>
        </authorList>
    </citation>
    <scope>NUCLEOTIDE SEQUENCE [LARGE SCALE GENOMIC DNA]</scope>
    <source>
        <strain evidence="1 2">VS116</strain>
        <plasmid evidence="1">VS116_lp36</plasmid>
    </source>
</reference>
<name>C0R8K3_BORVA</name>
<accession>C0R8K3</accession>
<sequence>MLNTANSYLENARKAPKSNQDNQTLLLSLHQAIAKVKSSHASFIICYNDAFNSLGIADTAFKDARERQLRYKMLKRKITNGITVIIILYK</sequence>
<dbReference type="RefSeq" id="WP_012666298.1">
    <property type="nucleotide sequence ID" value="NC_012204.1"/>
</dbReference>
<geneLocation type="plasmid" evidence="1 2">
    <name>VS116_lp36</name>
</geneLocation>
<dbReference type="HOGENOM" id="CLU_2435005_0_0_12"/>
<dbReference type="GeneID" id="71696716"/>